<proteinExistence type="predicted"/>
<keyword evidence="1" id="KW-0472">Membrane</keyword>
<dbReference type="PaxDb" id="3218-PP1S362_29V6.1"/>
<feature type="transmembrane region" description="Helical" evidence="1">
    <location>
        <begin position="154"/>
        <end position="174"/>
    </location>
</feature>
<dbReference type="RefSeq" id="XP_024382381.1">
    <property type="nucleotide sequence ID" value="XM_024526613.2"/>
</dbReference>
<dbReference type="Gramene" id="Pp3c8_20960V3.1">
    <property type="protein sequence ID" value="Pp3c8_20960V3.1"/>
    <property type="gene ID" value="Pp3c8_20960"/>
</dbReference>
<keyword evidence="4" id="KW-1185">Reference proteome</keyword>
<dbReference type="Gramene" id="Pp3c8_20960V3.2">
    <property type="protein sequence ID" value="Pp3c8_20960V3.2"/>
    <property type="gene ID" value="Pp3c8_20960"/>
</dbReference>
<dbReference type="Proteomes" id="UP000006727">
    <property type="component" value="Chromosome 8"/>
</dbReference>
<sequence>MVKMTTIYSQYASVSSSMKLVHSKVDSSDSRRWAVQSFSLVTHSARCPLSRPLKIFTSSFNRRGNVTASALDESSDKNVPLWRKELTSLEDSAGENSDFKDDFLQNSSLEEDIARFQKKRDLEKRIENFNRTGNASESGKPEGDGMVKSLVEKVLVADFFFILFILAWLVAGLGEKSLLQSSTLIDSWLPLWPTLFQPALGVFMAGAIVSAASGFLAKNGNQ</sequence>
<evidence type="ECO:0000313" key="3">
    <source>
        <dbReference type="EnsemblPlants" id="Pp3c8_20960V3.1"/>
    </source>
</evidence>
<evidence type="ECO:0000313" key="4">
    <source>
        <dbReference type="Proteomes" id="UP000006727"/>
    </source>
</evidence>
<dbReference type="OrthoDB" id="1922634at2759"/>
<evidence type="ECO:0000256" key="1">
    <source>
        <dbReference type="SAM" id="Phobius"/>
    </source>
</evidence>
<dbReference type="GeneID" id="112285644"/>
<keyword evidence="1" id="KW-1133">Transmembrane helix</keyword>
<feature type="transmembrane region" description="Helical" evidence="1">
    <location>
        <begin position="194"/>
        <end position="217"/>
    </location>
</feature>
<name>A9TXP5_PHYPA</name>
<dbReference type="eggNOG" id="ENOG502SD0S">
    <property type="taxonomic scope" value="Eukaryota"/>
</dbReference>
<dbReference type="AlphaFoldDB" id="A9TXP5"/>
<dbReference type="EnsemblPlants" id="Pp3c8_20960V3.1">
    <property type="protein sequence ID" value="Pp3c8_20960V3.1"/>
    <property type="gene ID" value="Pp3c8_20960"/>
</dbReference>
<dbReference type="HOGENOM" id="CLU_1247166_0_0_1"/>
<gene>
    <name evidence="3" type="primary">LOC112285644</name>
    <name evidence="2" type="ORF">PHYPA_011874</name>
</gene>
<organism evidence="2">
    <name type="scientific">Physcomitrium patens</name>
    <name type="common">Spreading-leaved earth moss</name>
    <name type="synonym">Physcomitrella patens</name>
    <dbReference type="NCBI Taxonomy" id="3218"/>
    <lineage>
        <taxon>Eukaryota</taxon>
        <taxon>Viridiplantae</taxon>
        <taxon>Streptophyta</taxon>
        <taxon>Embryophyta</taxon>
        <taxon>Bryophyta</taxon>
        <taxon>Bryophytina</taxon>
        <taxon>Bryopsida</taxon>
        <taxon>Funariidae</taxon>
        <taxon>Funariales</taxon>
        <taxon>Funariaceae</taxon>
        <taxon>Physcomitrium</taxon>
    </lineage>
</organism>
<keyword evidence="1" id="KW-0812">Transmembrane</keyword>
<evidence type="ECO:0000313" key="2">
    <source>
        <dbReference type="EMBL" id="PNR49977.1"/>
    </source>
</evidence>
<accession>A9TXP5</accession>
<protein>
    <submittedName>
        <fullName evidence="2 3">Uncharacterized protein</fullName>
    </submittedName>
</protein>
<reference evidence="2 4" key="1">
    <citation type="journal article" date="2008" name="Science">
        <title>The Physcomitrella genome reveals evolutionary insights into the conquest of land by plants.</title>
        <authorList>
            <person name="Rensing S."/>
            <person name="Lang D."/>
            <person name="Zimmer A."/>
            <person name="Terry A."/>
            <person name="Salamov A."/>
            <person name="Shapiro H."/>
            <person name="Nishiyama T."/>
            <person name="Perroud P.-F."/>
            <person name="Lindquist E."/>
            <person name="Kamisugi Y."/>
            <person name="Tanahashi T."/>
            <person name="Sakakibara K."/>
            <person name="Fujita T."/>
            <person name="Oishi K."/>
            <person name="Shin-I T."/>
            <person name="Kuroki Y."/>
            <person name="Toyoda A."/>
            <person name="Suzuki Y."/>
            <person name="Hashimoto A."/>
            <person name="Yamaguchi K."/>
            <person name="Sugano A."/>
            <person name="Kohara Y."/>
            <person name="Fujiyama A."/>
            <person name="Anterola A."/>
            <person name="Aoki S."/>
            <person name="Ashton N."/>
            <person name="Barbazuk W.B."/>
            <person name="Barker E."/>
            <person name="Bennetzen J."/>
            <person name="Bezanilla M."/>
            <person name="Blankenship R."/>
            <person name="Cho S.H."/>
            <person name="Dutcher S."/>
            <person name="Estelle M."/>
            <person name="Fawcett J.A."/>
            <person name="Gundlach H."/>
            <person name="Hanada K."/>
            <person name="Heyl A."/>
            <person name="Hicks K.A."/>
            <person name="Hugh J."/>
            <person name="Lohr M."/>
            <person name="Mayer K."/>
            <person name="Melkozernov A."/>
            <person name="Murata T."/>
            <person name="Nelson D."/>
            <person name="Pils B."/>
            <person name="Prigge M."/>
            <person name="Reiss B."/>
            <person name="Renner T."/>
            <person name="Rombauts S."/>
            <person name="Rushton P."/>
            <person name="Sanderfoot A."/>
            <person name="Schween G."/>
            <person name="Shiu S.-H."/>
            <person name="Stueber K."/>
            <person name="Theodoulou F.L."/>
            <person name="Tu H."/>
            <person name="Van de Peer Y."/>
            <person name="Verrier P.J."/>
            <person name="Waters E."/>
            <person name="Wood A."/>
            <person name="Yang L."/>
            <person name="Cove D."/>
            <person name="Cuming A."/>
            <person name="Hasebe M."/>
            <person name="Lucas S."/>
            <person name="Mishler D.B."/>
            <person name="Reski R."/>
            <person name="Grigoriev I."/>
            <person name="Quatrano R.S."/>
            <person name="Boore J.L."/>
        </authorList>
    </citation>
    <scope>NUCLEOTIDE SEQUENCE [LARGE SCALE GENOMIC DNA]</scope>
    <source>
        <strain evidence="3 4">cv. Gransden 2004</strain>
    </source>
</reference>
<dbReference type="EnsemblPlants" id="Pp3c8_20960V3.2">
    <property type="protein sequence ID" value="Pp3c8_20960V3.2"/>
    <property type="gene ID" value="Pp3c8_20960"/>
</dbReference>
<reference evidence="3" key="3">
    <citation type="submission" date="2020-12" db="UniProtKB">
        <authorList>
            <consortium name="EnsemblPlants"/>
        </authorList>
    </citation>
    <scope>IDENTIFICATION</scope>
</reference>
<dbReference type="EMBL" id="ABEU02000008">
    <property type="protein sequence ID" value="PNR49977.1"/>
    <property type="molecule type" value="Genomic_DNA"/>
</dbReference>
<reference evidence="2 4" key="2">
    <citation type="journal article" date="2018" name="Plant J.">
        <title>The Physcomitrella patens chromosome-scale assembly reveals moss genome structure and evolution.</title>
        <authorList>
            <person name="Lang D."/>
            <person name="Ullrich K.K."/>
            <person name="Murat F."/>
            <person name="Fuchs J."/>
            <person name="Jenkins J."/>
            <person name="Haas F.B."/>
            <person name="Piednoel M."/>
            <person name="Gundlach H."/>
            <person name="Van Bel M."/>
            <person name="Meyberg R."/>
            <person name="Vives C."/>
            <person name="Morata J."/>
            <person name="Symeonidi A."/>
            <person name="Hiss M."/>
            <person name="Muchero W."/>
            <person name="Kamisugi Y."/>
            <person name="Saleh O."/>
            <person name="Blanc G."/>
            <person name="Decker E.L."/>
            <person name="van Gessel N."/>
            <person name="Grimwood J."/>
            <person name="Hayes R.D."/>
            <person name="Graham S.W."/>
            <person name="Gunter L.E."/>
            <person name="McDaniel S.F."/>
            <person name="Hoernstein S.N.W."/>
            <person name="Larsson A."/>
            <person name="Li F.W."/>
            <person name="Perroud P.F."/>
            <person name="Phillips J."/>
            <person name="Ranjan P."/>
            <person name="Rokshar D.S."/>
            <person name="Rothfels C.J."/>
            <person name="Schneider L."/>
            <person name="Shu S."/>
            <person name="Stevenson D.W."/>
            <person name="Thummler F."/>
            <person name="Tillich M."/>
            <person name="Villarreal Aguilar J.C."/>
            <person name="Widiez T."/>
            <person name="Wong G.K."/>
            <person name="Wymore A."/>
            <person name="Zhang Y."/>
            <person name="Zimmer A.D."/>
            <person name="Quatrano R.S."/>
            <person name="Mayer K.F.X."/>
            <person name="Goodstein D."/>
            <person name="Casacuberta J.M."/>
            <person name="Vandepoele K."/>
            <person name="Reski R."/>
            <person name="Cuming A.C."/>
            <person name="Tuskan G.A."/>
            <person name="Maumus F."/>
            <person name="Salse J."/>
            <person name="Schmutz J."/>
            <person name="Rensing S.A."/>
        </authorList>
    </citation>
    <scope>NUCLEOTIDE SEQUENCE [LARGE SCALE GENOMIC DNA]</scope>
    <source>
        <strain evidence="3 4">cv. Gransden 2004</strain>
    </source>
</reference>
<dbReference type="OMA" id="CRPHSAR"/>